<evidence type="ECO:0000313" key="5">
    <source>
        <dbReference type="EMBL" id="KAJ8956168.1"/>
    </source>
</evidence>
<keyword evidence="1" id="KW-0479">Metal-binding</keyword>
<dbReference type="SUPFAM" id="SSF52949">
    <property type="entry name" value="Macro domain-like"/>
    <property type="match status" value="1"/>
</dbReference>
<dbReference type="PROSITE" id="PS50103">
    <property type="entry name" value="ZF_C3H1"/>
    <property type="match status" value="1"/>
</dbReference>
<dbReference type="PANTHER" id="PTHR37984">
    <property type="entry name" value="PROTEIN CBG26694"/>
    <property type="match status" value="1"/>
</dbReference>
<dbReference type="AlphaFoldDB" id="A0AAV8YZI1"/>
<dbReference type="SMART" id="SM00356">
    <property type="entry name" value="ZnF_C3H1"/>
    <property type="match status" value="1"/>
</dbReference>
<dbReference type="InterPro" id="IPR012337">
    <property type="entry name" value="RNaseH-like_sf"/>
</dbReference>
<keyword evidence="1" id="KW-0862">Zinc</keyword>
<dbReference type="GO" id="GO:0008270">
    <property type="term" value="F:zinc ion binding"/>
    <property type="evidence" value="ECO:0007669"/>
    <property type="project" value="UniProtKB-KW"/>
</dbReference>
<dbReference type="Proteomes" id="UP001162162">
    <property type="component" value="Unassembled WGS sequence"/>
</dbReference>
<name>A0AAV8YZI1_9CUCU</name>
<dbReference type="PROSITE" id="PS50994">
    <property type="entry name" value="INTEGRASE"/>
    <property type="match status" value="1"/>
</dbReference>
<evidence type="ECO:0000259" key="3">
    <source>
        <dbReference type="PROSITE" id="PS50103"/>
    </source>
</evidence>
<protein>
    <submittedName>
        <fullName evidence="5">Uncharacterized protein</fullName>
    </submittedName>
</protein>
<proteinExistence type="predicted"/>
<dbReference type="InterPro" id="IPR050951">
    <property type="entry name" value="Retrovirus_Pol_polyprotein"/>
</dbReference>
<organism evidence="5 6">
    <name type="scientific">Aromia moschata</name>
    <dbReference type="NCBI Taxonomy" id="1265417"/>
    <lineage>
        <taxon>Eukaryota</taxon>
        <taxon>Metazoa</taxon>
        <taxon>Ecdysozoa</taxon>
        <taxon>Arthropoda</taxon>
        <taxon>Hexapoda</taxon>
        <taxon>Insecta</taxon>
        <taxon>Pterygota</taxon>
        <taxon>Neoptera</taxon>
        <taxon>Endopterygota</taxon>
        <taxon>Coleoptera</taxon>
        <taxon>Polyphaga</taxon>
        <taxon>Cucujiformia</taxon>
        <taxon>Chrysomeloidea</taxon>
        <taxon>Cerambycidae</taxon>
        <taxon>Cerambycinae</taxon>
        <taxon>Callichromatini</taxon>
        <taxon>Aromia</taxon>
    </lineage>
</organism>
<dbReference type="InterPro" id="IPR001584">
    <property type="entry name" value="Integrase_cat-core"/>
</dbReference>
<dbReference type="Gene3D" id="4.10.1000.10">
    <property type="entry name" value="Zinc finger, CCCH-type"/>
    <property type="match status" value="1"/>
</dbReference>
<keyword evidence="6" id="KW-1185">Reference proteome</keyword>
<evidence type="ECO:0000256" key="2">
    <source>
        <dbReference type="SAM" id="MobiDB-lite"/>
    </source>
</evidence>
<dbReference type="SUPFAM" id="SSF53098">
    <property type="entry name" value="Ribonuclease H-like"/>
    <property type="match status" value="1"/>
</dbReference>
<dbReference type="PANTHER" id="PTHR37984:SF15">
    <property type="entry name" value="INTEGRASE CATALYTIC DOMAIN-CONTAINING PROTEIN"/>
    <property type="match status" value="1"/>
</dbReference>
<sequence>MCAADTILMLKKAFGVDCLSDRQIFRWHKAFAEGREDVNDENRAGRPSTSSSDDKVKRVRDLLNTDQTKDALFHAISEEFVEVAEVLLEHEETIHKSLMGRNFESILFQNVCRTLDIRKTRTTALHPQSDGMVERMNRTINRYLSKVVSDHQRDWDQFLHLFLLAYRSSVHETTGQTPASIVMGRELRLPCDLKFGCTPGDDVAGEDYVSTLRQTMDDIHERSISSLAIPKIASGLDGLDWRVIRSMLEVLFRFTGIEVLVCCYNPRRSLNEKTVDCFFYQTSRCKNGSFCRYRHGPEDDTIRDEMSLRRGQCYGVRRVVPLAVDFAGRAPDVNR</sequence>
<dbReference type="Gene3D" id="3.30.420.10">
    <property type="entry name" value="Ribonuclease H-like superfamily/Ribonuclease H"/>
    <property type="match status" value="1"/>
</dbReference>
<evidence type="ECO:0000259" key="4">
    <source>
        <dbReference type="PROSITE" id="PS50994"/>
    </source>
</evidence>
<feature type="region of interest" description="Disordered" evidence="2">
    <location>
        <begin position="38"/>
        <end position="58"/>
    </location>
</feature>
<dbReference type="GO" id="GO:0003676">
    <property type="term" value="F:nucleic acid binding"/>
    <property type="evidence" value="ECO:0007669"/>
    <property type="project" value="InterPro"/>
</dbReference>
<dbReference type="Gene3D" id="3.40.220.10">
    <property type="entry name" value="Leucine Aminopeptidase, subunit E, domain 1"/>
    <property type="match status" value="1"/>
</dbReference>
<accession>A0AAV8YZI1</accession>
<dbReference type="InterPro" id="IPR000571">
    <property type="entry name" value="Znf_CCCH"/>
</dbReference>
<dbReference type="GO" id="GO:0015074">
    <property type="term" value="P:DNA integration"/>
    <property type="evidence" value="ECO:0007669"/>
    <property type="project" value="InterPro"/>
</dbReference>
<reference evidence="5" key="1">
    <citation type="journal article" date="2023" name="Insect Mol. Biol.">
        <title>Genome sequencing provides insights into the evolution of gene families encoding plant cell wall-degrading enzymes in longhorned beetles.</title>
        <authorList>
            <person name="Shin N.R."/>
            <person name="Okamura Y."/>
            <person name="Kirsch R."/>
            <person name="Pauchet Y."/>
        </authorList>
    </citation>
    <scope>NUCLEOTIDE SEQUENCE</scope>
    <source>
        <strain evidence="5">AMC_N1</strain>
    </source>
</reference>
<dbReference type="InterPro" id="IPR036397">
    <property type="entry name" value="RNaseH_sf"/>
</dbReference>
<feature type="zinc finger region" description="C3H1-type" evidence="1">
    <location>
        <begin position="271"/>
        <end position="298"/>
    </location>
</feature>
<dbReference type="EMBL" id="JAPWTK010000032">
    <property type="protein sequence ID" value="KAJ8956168.1"/>
    <property type="molecule type" value="Genomic_DNA"/>
</dbReference>
<feature type="domain" description="C3H1-type" evidence="3">
    <location>
        <begin position="271"/>
        <end position="298"/>
    </location>
</feature>
<feature type="domain" description="Integrase catalytic" evidence="4">
    <location>
        <begin position="19"/>
        <end position="186"/>
    </location>
</feature>
<evidence type="ECO:0000256" key="1">
    <source>
        <dbReference type="PROSITE-ProRule" id="PRU00723"/>
    </source>
</evidence>
<comment type="caution">
    <text evidence="5">The sequence shown here is derived from an EMBL/GenBank/DDBJ whole genome shotgun (WGS) entry which is preliminary data.</text>
</comment>
<gene>
    <name evidence="5" type="ORF">NQ318_020719</name>
</gene>
<keyword evidence="1" id="KW-0863">Zinc-finger</keyword>
<dbReference type="InterPro" id="IPR043472">
    <property type="entry name" value="Macro_dom-like"/>
</dbReference>
<evidence type="ECO:0000313" key="6">
    <source>
        <dbReference type="Proteomes" id="UP001162162"/>
    </source>
</evidence>